<reference evidence="2 3" key="1">
    <citation type="submission" date="2019-10" db="EMBL/GenBank/DDBJ databases">
        <title>Complete genome sequences for adaption low water activity.</title>
        <authorList>
            <person name="Zhao L."/>
            <person name="Zhong J."/>
        </authorList>
    </citation>
    <scope>NUCLEOTIDE SEQUENCE [LARGE SCALE GENOMIC DNA]</scope>
    <source>
        <strain evidence="2 3">FDU301</strain>
        <plasmid evidence="3">pfdu301a</plasmid>
    </source>
</reference>
<dbReference type="RefSeq" id="WP_171778289.1">
    <property type="nucleotide sequence ID" value="NZ_CP045273.1"/>
</dbReference>
<sequence>MYEFIKQEIEDIYKEDHKRLRTKTVLYGQIERRWHTYLHPGLTAEEIEQFEARTGTRFPSAYKKFLTFYNGCYLFDLLRMGGKELESYKGLSIEETTRSTVDVQDIQGIYLRKRTPKDHFIFADSLVHNSYYVIDSNENVLEVDFRTKKVVKMFSTLKEFIIEVIKEGKQNLEDEVYFEFN</sequence>
<dbReference type="EMBL" id="CP045273">
    <property type="protein sequence ID" value="QJX80305.1"/>
    <property type="molecule type" value="Genomic_DNA"/>
</dbReference>
<proteinExistence type="predicted"/>
<dbReference type="SUPFAM" id="SSF160631">
    <property type="entry name" value="SMI1/KNR4-like"/>
    <property type="match status" value="1"/>
</dbReference>
<keyword evidence="2" id="KW-0614">Plasmid</keyword>
<dbReference type="Gene3D" id="3.40.1580.10">
    <property type="entry name" value="SMI1/KNR4-like"/>
    <property type="match status" value="1"/>
</dbReference>
<name>A0A6M6E9N3_PRIMG</name>
<dbReference type="AlphaFoldDB" id="A0A6M6E9N3"/>
<dbReference type="Proteomes" id="UP000501076">
    <property type="component" value="Plasmid pFDU301A"/>
</dbReference>
<evidence type="ECO:0000313" key="3">
    <source>
        <dbReference type="Proteomes" id="UP000501076"/>
    </source>
</evidence>
<accession>A0A6M6E9N3</accession>
<feature type="domain" description="Knr4/Smi1-like" evidence="1">
    <location>
        <begin position="41"/>
        <end position="163"/>
    </location>
</feature>
<organism evidence="2 3">
    <name type="scientific">Priestia megaterium</name>
    <name type="common">Bacillus megaterium</name>
    <dbReference type="NCBI Taxonomy" id="1404"/>
    <lineage>
        <taxon>Bacteria</taxon>
        <taxon>Bacillati</taxon>
        <taxon>Bacillota</taxon>
        <taxon>Bacilli</taxon>
        <taxon>Bacillales</taxon>
        <taxon>Bacillaceae</taxon>
        <taxon>Priestia</taxon>
    </lineage>
</organism>
<evidence type="ECO:0000259" key="1">
    <source>
        <dbReference type="SMART" id="SM00860"/>
    </source>
</evidence>
<geneLocation type="plasmid" evidence="3">
    <name>pfdu301a</name>
</geneLocation>
<dbReference type="SMART" id="SM00860">
    <property type="entry name" value="SMI1_KNR4"/>
    <property type="match status" value="1"/>
</dbReference>
<dbReference type="Pfam" id="PF09346">
    <property type="entry name" value="SMI1_KNR4"/>
    <property type="match status" value="1"/>
</dbReference>
<evidence type="ECO:0000313" key="2">
    <source>
        <dbReference type="EMBL" id="QJX80305.1"/>
    </source>
</evidence>
<gene>
    <name evidence="2" type="ORF">FDZ14_29890</name>
</gene>
<dbReference type="InterPro" id="IPR018958">
    <property type="entry name" value="Knr4/Smi1-like_dom"/>
</dbReference>
<protein>
    <recommendedName>
        <fullName evidence="1">Knr4/Smi1-like domain-containing protein</fullName>
    </recommendedName>
</protein>
<dbReference type="InterPro" id="IPR037883">
    <property type="entry name" value="Knr4/Smi1-like_sf"/>
</dbReference>